<dbReference type="Pfam" id="PF11780">
    <property type="entry name" value="DUF3318"/>
    <property type="match status" value="1"/>
</dbReference>
<dbReference type="RefSeq" id="WP_252663523.1">
    <property type="nucleotide sequence ID" value="NZ_CP098611.1"/>
</dbReference>
<reference evidence="1" key="1">
    <citation type="submission" date="2022-06" db="EMBL/GenBank/DDBJ databases">
        <title>Genome sequence of Phormidium yuhuli AB48 isolated from an industrial photobioreactor environment.</title>
        <authorList>
            <person name="Qiu Y."/>
            <person name="Noonan A.J.C."/>
            <person name="Dofher K."/>
            <person name="Koch M."/>
            <person name="Kieft B."/>
            <person name="Lin X."/>
            <person name="Ziels R.M."/>
            <person name="Hallam S.J."/>
        </authorList>
    </citation>
    <scope>NUCLEOTIDE SEQUENCE</scope>
    <source>
        <strain evidence="1">AB48</strain>
    </source>
</reference>
<protein>
    <submittedName>
        <fullName evidence="1">DUF3318 domain-containing protein</fullName>
    </submittedName>
</protein>
<dbReference type="InterPro" id="IPR021751">
    <property type="entry name" value="DUF3318"/>
</dbReference>
<proteinExistence type="predicted"/>
<evidence type="ECO:0000313" key="2">
    <source>
        <dbReference type="Proteomes" id="UP001056708"/>
    </source>
</evidence>
<keyword evidence="2" id="KW-1185">Reference proteome</keyword>
<sequence>MNPAIETHRLLDLMPASGRMFAKIVSQPSLSKVIDTPFPVPWKRDRLILINFDFWQELSQPQRDLLLLRTVCWQLEIRWFKLDVYQGLGLAGIVATAVQVSQGDAVGIVAAGSLTAIALNQIWRQNQATASELAADEGAIAVAQRRGYDEVEAAKALVSAIKAVSELEGRPGLSFTELVRCQNLRAIAGVSGVTVPEGLRQEE</sequence>
<dbReference type="EMBL" id="CP098611">
    <property type="protein sequence ID" value="USR91508.1"/>
    <property type="molecule type" value="Genomic_DNA"/>
</dbReference>
<dbReference type="Proteomes" id="UP001056708">
    <property type="component" value="Chromosome"/>
</dbReference>
<gene>
    <name evidence="1" type="ORF">NEA10_01895</name>
</gene>
<evidence type="ECO:0000313" key="1">
    <source>
        <dbReference type="EMBL" id="USR91508.1"/>
    </source>
</evidence>
<organism evidence="1 2">
    <name type="scientific">Phormidium yuhuli AB48</name>
    <dbReference type="NCBI Taxonomy" id="2940671"/>
    <lineage>
        <taxon>Bacteria</taxon>
        <taxon>Bacillati</taxon>
        <taxon>Cyanobacteriota</taxon>
        <taxon>Cyanophyceae</taxon>
        <taxon>Oscillatoriophycideae</taxon>
        <taxon>Oscillatoriales</taxon>
        <taxon>Oscillatoriaceae</taxon>
        <taxon>Phormidium</taxon>
        <taxon>Phormidium yuhuli</taxon>
    </lineage>
</organism>
<name>A0ABY5ARL5_9CYAN</name>
<accession>A0ABY5ARL5</accession>